<evidence type="ECO:0000256" key="5">
    <source>
        <dbReference type="ARBA" id="ARBA00023136"/>
    </source>
</evidence>
<keyword evidence="5 6" id="KW-0472">Membrane</keyword>
<evidence type="ECO:0000313" key="8">
    <source>
        <dbReference type="EMBL" id="MBB2161560.1"/>
    </source>
</evidence>
<accession>A0A7W4IEW0</accession>
<evidence type="ECO:0000256" key="6">
    <source>
        <dbReference type="SAM" id="Phobius"/>
    </source>
</evidence>
<comment type="caution">
    <text evidence="8">The sequence shown here is derived from an EMBL/GenBank/DDBJ whole genome shotgun (WGS) entry which is preliminary data.</text>
</comment>
<keyword evidence="2" id="KW-1003">Cell membrane</keyword>
<dbReference type="SUPFAM" id="SSF81342">
    <property type="entry name" value="Transmembrane di-heme cytochromes"/>
    <property type="match status" value="1"/>
</dbReference>
<dbReference type="GO" id="GO:0005886">
    <property type="term" value="C:plasma membrane"/>
    <property type="evidence" value="ECO:0007669"/>
    <property type="project" value="UniProtKB-SubCell"/>
</dbReference>
<dbReference type="GO" id="GO:0022904">
    <property type="term" value="P:respiratory electron transport chain"/>
    <property type="evidence" value="ECO:0007669"/>
    <property type="project" value="InterPro"/>
</dbReference>
<dbReference type="InterPro" id="IPR016174">
    <property type="entry name" value="Di-haem_cyt_TM"/>
</dbReference>
<dbReference type="InterPro" id="IPR011577">
    <property type="entry name" value="Cyt_b561_bac/Ni-Hgenase"/>
</dbReference>
<name>A0A7W4IEW0_9PROT</name>
<dbReference type="GO" id="GO:0009055">
    <property type="term" value="F:electron transfer activity"/>
    <property type="evidence" value="ECO:0007669"/>
    <property type="project" value="InterPro"/>
</dbReference>
<feature type="transmembrane region" description="Helical" evidence="6">
    <location>
        <begin position="143"/>
        <end position="164"/>
    </location>
</feature>
<evidence type="ECO:0000313" key="9">
    <source>
        <dbReference type="Proteomes" id="UP000589085"/>
    </source>
</evidence>
<keyword evidence="4 6" id="KW-1133">Transmembrane helix</keyword>
<dbReference type="EMBL" id="JABEQJ010000022">
    <property type="protein sequence ID" value="MBB2161560.1"/>
    <property type="molecule type" value="Genomic_DNA"/>
</dbReference>
<feature type="transmembrane region" description="Helical" evidence="6">
    <location>
        <begin position="54"/>
        <end position="77"/>
    </location>
</feature>
<organism evidence="8 9">
    <name type="scientific">Gluconacetobacter sacchari</name>
    <dbReference type="NCBI Taxonomy" id="92759"/>
    <lineage>
        <taxon>Bacteria</taxon>
        <taxon>Pseudomonadati</taxon>
        <taxon>Pseudomonadota</taxon>
        <taxon>Alphaproteobacteria</taxon>
        <taxon>Acetobacterales</taxon>
        <taxon>Acetobacteraceae</taxon>
        <taxon>Gluconacetobacter</taxon>
    </lineage>
</organism>
<feature type="transmembrane region" description="Helical" evidence="6">
    <location>
        <begin position="20"/>
        <end position="42"/>
    </location>
</feature>
<evidence type="ECO:0000256" key="4">
    <source>
        <dbReference type="ARBA" id="ARBA00022989"/>
    </source>
</evidence>
<evidence type="ECO:0000256" key="3">
    <source>
        <dbReference type="ARBA" id="ARBA00022692"/>
    </source>
</evidence>
<dbReference type="AlphaFoldDB" id="A0A7W4IEW0"/>
<reference evidence="8 9" key="1">
    <citation type="submission" date="2020-04" db="EMBL/GenBank/DDBJ databases">
        <title>Description of novel Gluconacetobacter.</title>
        <authorList>
            <person name="Sombolestani A."/>
        </authorList>
    </citation>
    <scope>NUCLEOTIDE SEQUENCE [LARGE SCALE GENOMIC DNA]</scope>
    <source>
        <strain evidence="8 9">LMG 19747</strain>
    </source>
</reference>
<evidence type="ECO:0000256" key="1">
    <source>
        <dbReference type="ARBA" id="ARBA00004651"/>
    </source>
</evidence>
<proteinExistence type="predicted"/>
<dbReference type="Pfam" id="PF01292">
    <property type="entry name" value="Ni_hydr_CYTB"/>
    <property type="match status" value="1"/>
</dbReference>
<comment type="subcellular location">
    <subcellularLocation>
        <location evidence="1">Cell membrane</location>
        <topology evidence="1">Multi-pass membrane protein</topology>
    </subcellularLocation>
</comment>
<evidence type="ECO:0000256" key="2">
    <source>
        <dbReference type="ARBA" id="ARBA00022475"/>
    </source>
</evidence>
<keyword evidence="3 6" id="KW-0812">Transmembrane</keyword>
<gene>
    <name evidence="8" type="ORF">HLH48_15505</name>
</gene>
<feature type="domain" description="Cytochrome b561 bacterial/Ni-hydrogenase" evidence="7">
    <location>
        <begin position="20"/>
        <end position="178"/>
    </location>
</feature>
<feature type="transmembrane region" description="Helical" evidence="6">
    <location>
        <begin position="98"/>
        <end position="119"/>
    </location>
</feature>
<dbReference type="Proteomes" id="UP000589085">
    <property type="component" value="Unassembled WGS sequence"/>
</dbReference>
<sequence length="198" mass="21754">MRVPSKERVSALPLPPIRWLLHGLSAAIILWLMVSGFAVVGLDRGSALRLVIDTVNPVLGAFFVPIFIARAVLYLRTRPFHQWDSVLREQQMMVAGQVALYVCIFVVLLTGLLMMPAGWKLMNVVPAYGRVVGDGVRSSSATLHFWTDGALACLVAGHVAMVVAHEMRGRPVLYRVLPSRAANNGNRCGRDPQGEKRT</sequence>
<protein>
    <submittedName>
        <fullName evidence="8">Cytochrome b/b6 domain-containing protein</fullName>
    </submittedName>
</protein>
<evidence type="ECO:0000259" key="7">
    <source>
        <dbReference type="Pfam" id="PF01292"/>
    </source>
</evidence>